<sequence length="460" mass="50327">MLKDKPLSAYKPSASRIKARFVAISWRDLAISFGPFLLLILVGIWLVIWLIRPAPPNTLTIAAGPEDSSFWRSAEKYKAILARDGIRLKVLVTNGSLDNLKLLTSEDGEQVDVGFVQGGVADGVNTDSLMSLGSVAYVPVSVFYRTPPRVAGRKPAPPLTRLSELSGKRVAIGGPGSGSRALALNLLKINGIEAGGKTTLLDIGGDEAARALSEGKIDAAFLMGDSVALATMGKLMRTSGIHLLEFAQADAYVRRFSYLNELTMPKGVFDLARNVPDHDAHLIAPTAELVARDDLHPALSDLLIEAAHEVHGKASVLQKAGEFPAPLAHEYRISDDATRYYKSGKSFVYRTLPFWLASLVDRALVLILPIILLLIPGVKLVPLVYGWRIRSRIYRWYGALIALERGVTGHTPEEQAEMLKQLDEIETAVNRMKMPLAFADQFYVLREHIGFVRTRLGQSA</sequence>
<keyword evidence="1" id="KW-0472">Membrane</keyword>
<protein>
    <submittedName>
        <fullName evidence="2">TAXI family TRAP transporter solute-binding subunit</fullName>
    </submittedName>
</protein>
<dbReference type="SUPFAM" id="SSF53850">
    <property type="entry name" value="Periplasmic binding protein-like II"/>
    <property type="match status" value="1"/>
</dbReference>
<dbReference type="Pfam" id="PF16868">
    <property type="entry name" value="NMT1_3"/>
    <property type="match status" value="1"/>
</dbReference>
<proteinExistence type="predicted"/>
<dbReference type="PANTHER" id="PTHR42941:SF1">
    <property type="entry name" value="SLL1037 PROTEIN"/>
    <property type="match status" value="1"/>
</dbReference>
<evidence type="ECO:0000313" key="3">
    <source>
        <dbReference type="Proteomes" id="UP001629246"/>
    </source>
</evidence>
<reference evidence="2 3" key="1">
    <citation type="journal article" date="2024" name="Chem. Sci.">
        <title>Discovery of megapolipeptins by genome mining of a Burkholderiales bacteria collection.</title>
        <authorList>
            <person name="Paulo B.S."/>
            <person name="Recchia M.J.J."/>
            <person name="Lee S."/>
            <person name="Fergusson C.H."/>
            <person name="Romanowski S.B."/>
            <person name="Hernandez A."/>
            <person name="Krull N."/>
            <person name="Liu D.Y."/>
            <person name="Cavanagh H."/>
            <person name="Bos A."/>
            <person name="Gray C.A."/>
            <person name="Murphy B.T."/>
            <person name="Linington R.G."/>
            <person name="Eustaquio A.S."/>
        </authorList>
    </citation>
    <scope>NUCLEOTIDE SEQUENCE [LARGE SCALE GENOMIC DNA]</scope>
    <source>
        <strain evidence="2 3">RL21-008-BIB-A</strain>
    </source>
</reference>
<dbReference type="Gene3D" id="3.40.190.10">
    <property type="entry name" value="Periplasmic binding protein-like II"/>
    <property type="match status" value="2"/>
</dbReference>
<keyword evidence="1" id="KW-0812">Transmembrane</keyword>
<dbReference type="Proteomes" id="UP001629246">
    <property type="component" value="Unassembled WGS sequence"/>
</dbReference>
<gene>
    <name evidence="2" type="ORF">PQR62_15245</name>
</gene>
<feature type="transmembrane region" description="Helical" evidence="1">
    <location>
        <begin position="29"/>
        <end position="51"/>
    </location>
</feature>
<dbReference type="InterPro" id="IPR011852">
    <property type="entry name" value="TRAP_TAXI"/>
</dbReference>
<keyword evidence="3" id="KW-1185">Reference proteome</keyword>
<dbReference type="PANTHER" id="PTHR42941">
    <property type="entry name" value="SLL1037 PROTEIN"/>
    <property type="match status" value="1"/>
</dbReference>
<accession>A0ABW9ABM9</accession>
<name>A0ABW9ABM9_9BURK</name>
<feature type="transmembrane region" description="Helical" evidence="1">
    <location>
        <begin position="363"/>
        <end position="385"/>
    </location>
</feature>
<organism evidence="2 3">
    <name type="scientific">Herbaspirillum lusitanum</name>
    <dbReference type="NCBI Taxonomy" id="213312"/>
    <lineage>
        <taxon>Bacteria</taxon>
        <taxon>Pseudomonadati</taxon>
        <taxon>Pseudomonadota</taxon>
        <taxon>Betaproteobacteria</taxon>
        <taxon>Burkholderiales</taxon>
        <taxon>Oxalobacteraceae</taxon>
        <taxon>Herbaspirillum</taxon>
    </lineage>
</organism>
<evidence type="ECO:0000256" key="1">
    <source>
        <dbReference type="SAM" id="Phobius"/>
    </source>
</evidence>
<keyword evidence="1" id="KW-1133">Transmembrane helix</keyword>
<comment type="caution">
    <text evidence="2">The sequence shown here is derived from an EMBL/GenBank/DDBJ whole genome shotgun (WGS) entry which is preliminary data.</text>
</comment>
<dbReference type="RefSeq" id="WP_408158822.1">
    <property type="nucleotide sequence ID" value="NZ_JAQQFM010000006.1"/>
</dbReference>
<dbReference type="EMBL" id="JAQQFM010000006">
    <property type="protein sequence ID" value="MFL9925634.1"/>
    <property type="molecule type" value="Genomic_DNA"/>
</dbReference>
<evidence type="ECO:0000313" key="2">
    <source>
        <dbReference type="EMBL" id="MFL9925634.1"/>
    </source>
</evidence>